<dbReference type="InterPro" id="IPR011991">
    <property type="entry name" value="ArsR-like_HTH"/>
</dbReference>
<dbReference type="InterPro" id="IPR036390">
    <property type="entry name" value="WH_DNA-bd_sf"/>
</dbReference>
<dbReference type="Proteomes" id="UP001501425">
    <property type="component" value="Unassembled WGS sequence"/>
</dbReference>
<feature type="compositionally biased region" description="Polar residues" evidence="1">
    <location>
        <begin position="609"/>
        <end position="620"/>
    </location>
</feature>
<dbReference type="Pfam" id="PF13424">
    <property type="entry name" value="TPR_12"/>
    <property type="match status" value="1"/>
</dbReference>
<dbReference type="Pfam" id="PF08350">
    <property type="entry name" value="FilR1_middle"/>
    <property type="match status" value="1"/>
</dbReference>
<dbReference type="InterPro" id="IPR057527">
    <property type="entry name" value="HVO_A0261-like_N"/>
</dbReference>
<dbReference type="InterPro" id="IPR013561">
    <property type="entry name" value="FilR1_middle_dom"/>
</dbReference>
<evidence type="ECO:0000313" key="4">
    <source>
        <dbReference type="EMBL" id="GAA0537911.1"/>
    </source>
</evidence>
<dbReference type="InterPro" id="IPR027417">
    <property type="entry name" value="P-loop_NTPase"/>
</dbReference>
<dbReference type="EMBL" id="BAAADQ010000003">
    <property type="protein sequence ID" value="GAA0537911.1"/>
    <property type="molecule type" value="Genomic_DNA"/>
</dbReference>
<proteinExistence type="predicted"/>
<dbReference type="InterPro" id="IPR011990">
    <property type="entry name" value="TPR-like_helical_dom_sf"/>
</dbReference>
<accession>A0AAV3SRD7</accession>
<feature type="region of interest" description="Disordered" evidence="1">
    <location>
        <begin position="256"/>
        <end position="344"/>
    </location>
</feature>
<evidence type="ECO:0000256" key="1">
    <source>
        <dbReference type="SAM" id="MobiDB-lite"/>
    </source>
</evidence>
<dbReference type="SUPFAM" id="SSF46785">
    <property type="entry name" value="Winged helix' DNA-binding domain"/>
    <property type="match status" value="1"/>
</dbReference>
<dbReference type="SUPFAM" id="SSF48452">
    <property type="entry name" value="TPR-like"/>
    <property type="match status" value="2"/>
</dbReference>
<dbReference type="Gene3D" id="1.25.40.10">
    <property type="entry name" value="Tetratricopeptide repeat domain"/>
    <property type="match status" value="1"/>
</dbReference>
<feature type="compositionally biased region" description="Basic and acidic residues" evidence="1">
    <location>
        <begin position="260"/>
        <end position="271"/>
    </location>
</feature>
<evidence type="ECO:0000259" key="2">
    <source>
        <dbReference type="Pfam" id="PF08350"/>
    </source>
</evidence>
<dbReference type="CDD" id="cd00090">
    <property type="entry name" value="HTH_ARSR"/>
    <property type="match status" value="1"/>
</dbReference>
<dbReference type="PANTHER" id="PTHR10098">
    <property type="entry name" value="RAPSYN-RELATED"/>
    <property type="match status" value="1"/>
</dbReference>
<feature type="compositionally biased region" description="Acidic residues" evidence="1">
    <location>
        <begin position="277"/>
        <end position="312"/>
    </location>
</feature>
<feature type="domain" description="HVO-A0261-like N-terminal" evidence="3">
    <location>
        <begin position="11"/>
        <end position="80"/>
    </location>
</feature>
<dbReference type="Gene3D" id="1.10.10.10">
    <property type="entry name" value="Winged helix-like DNA-binding domain superfamily/Winged helix DNA-binding domain"/>
    <property type="match status" value="1"/>
</dbReference>
<evidence type="ECO:0000313" key="6">
    <source>
        <dbReference type="Proteomes" id="UP001501425"/>
    </source>
</evidence>
<protein>
    <submittedName>
        <fullName evidence="5">Tetratricopeptide repeat protein</fullName>
    </submittedName>
</protein>
<evidence type="ECO:0000313" key="5">
    <source>
        <dbReference type="EMBL" id="MEZ3168218.1"/>
    </source>
</evidence>
<dbReference type="SUPFAM" id="SSF52540">
    <property type="entry name" value="P-loop containing nucleoside triphosphate hydrolases"/>
    <property type="match status" value="1"/>
</dbReference>
<gene>
    <name evidence="5" type="ORF">ABNG02_12875</name>
    <name evidence="4" type="ORF">GCM10008994_11390</name>
</gene>
<evidence type="ECO:0000313" key="7">
    <source>
        <dbReference type="Proteomes" id="UP001567571"/>
    </source>
</evidence>
<keyword evidence="7" id="KW-1185">Reference proteome</keyword>
<evidence type="ECO:0000259" key="3">
    <source>
        <dbReference type="Pfam" id="PF25213"/>
    </source>
</evidence>
<dbReference type="PANTHER" id="PTHR10098:SF106">
    <property type="entry name" value="TETRATRICOPEPTIDE REPEAT PROTEIN 28-LIKE PROTEIN"/>
    <property type="match status" value="1"/>
</dbReference>
<dbReference type="Proteomes" id="UP001567571">
    <property type="component" value="Unassembled WGS sequence"/>
</dbReference>
<sequence length="1283" mass="135267">MTEPSELVGVVERRLDFLERLAAEPLRKHELVDALDHSRSTVNRAIDELEAAGLVAGETDGYRTTLSGRLLAEGYRDLLTVADDLAAAGDVLDPLDAAVDVSPVILREAETYRAATPDPYRPLEVLDEALADADAVAAALPAFPYPRIAERFRRTAVGGGTVDLALAAGAYRHAVERFADDLGTVARREGCRVAAVDAVDAGVVAADDTALLLTFDADGTLHGAAVSTDPEAVAWAERAVRDLIDRGRDGGEALAAVKDAASDRRTGDPRNGRSSGDDSDSSSGDDSDSSSGDDSDGSSGDDSDGSSGDDSDGSSGDRDAGASEATGRGSGSAGLLGRVESDRRGRDPLAAQGFHAVDEDRLAGEPVPYGPLRATASFPEVDAGFVLDRTGTFDGERRSVADLLVEGLAAGTDHAVVGPPGSGKSTVCRSVAVAWYRSGRGPVTYRSSGGGEPFTATERLRERVAEGDGHHLVVVEDAVDPAAAEAVGVARELADRDDVSFLFDAREGPYDDPDGLPLSPADLRYRRAIETVRMPRLDEREVERFVRHAADCTGSTPAADPSSLLADVRRTDDERVGELLCLVHRLVRATGDGVAGADGPNGTADHAVTATSDESDSGPTSALERSVAEAVREVRNRPPPTADVAVLVNLLNVAGVGDGRTLAYALVGGPERGSDAEIGGESSPTADGVRRALDRLVGTALVGSGDGEGRTVHDEWSVLFLERLVEREPEPVVARRVGRAASRVLALADDPARRSRVRRAVGGDAPTVDRIERDPSAWAAETVRAVYGVGRRYPRLAALYGRVRYAWIDLPDACPDDLRDRPAEWVARMYIDAGDLDGATDALDAWRPTDEAGAAERERGYGDVARRRGEYDAARERFERAEGRFAAAGDRAGLAAAIRGRAQAAHFAGDYEVAYEAASRAYAIAAEIGDPIATAKALMDVGNALDALDGTDAVLDHYRVAGDLFRRHDDTHGEANVRTNLAVTLRRRGDLDRAERTGKRALDGYRTVGDEHREAISHLNLSGVAQQRGDVDEAVARASEARAIAGRIGSDLYEAFAVCQFGDAAHLSGDLDRAERYLRDALASLEALGADSRSAMATTMLAEVALDRGDDEAAARLIERTESLIGDHPGRKRVAALNRLRGLLALERGDTETAEAALRDAIDAALAGGFTLVEAESRAAFGAVAAERGDAAATAERLTAALDLGHRIESAKVIASAAGTLADALADGDGERLDREALSAALRESPPEAVGSEPAADPATYRRLAERWRVDGDEVTAPFPSVE</sequence>
<comment type="caution">
    <text evidence="4">The sequence shown here is derived from an EMBL/GenBank/DDBJ whole genome shotgun (WGS) entry which is preliminary data.</text>
</comment>
<reference evidence="4" key="1">
    <citation type="journal article" date="2014" name="Int. J. Syst. Evol. Microbiol.">
        <title>Complete genome sequence of Corynebacterium casei LMG S-19264T (=DSM 44701T), isolated from a smear-ripened cheese.</title>
        <authorList>
            <consortium name="US DOE Joint Genome Institute (JGI-PGF)"/>
            <person name="Walter F."/>
            <person name="Albersmeier A."/>
            <person name="Kalinowski J."/>
            <person name="Ruckert C."/>
        </authorList>
    </citation>
    <scope>NUCLEOTIDE SEQUENCE</scope>
    <source>
        <strain evidence="4">JCM 14265</strain>
    </source>
</reference>
<dbReference type="EMBL" id="JBEDNW010000006">
    <property type="protein sequence ID" value="MEZ3168218.1"/>
    <property type="molecule type" value="Genomic_DNA"/>
</dbReference>
<dbReference type="Pfam" id="PF25213">
    <property type="entry name" value="HVO_A0261_N"/>
    <property type="match status" value="1"/>
</dbReference>
<dbReference type="InterPro" id="IPR036388">
    <property type="entry name" value="WH-like_DNA-bd_sf"/>
</dbReference>
<dbReference type="RefSeq" id="WP_343777375.1">
    <property type="nucleotide sequence ID" value="NZ_BAAADQ010000003.1"/>
</dbReference>
<reference evidence="4" key="2">
    <citation type="submission" date="2023-12" db="EMBL/GenBank/DDBJ databases">
        <authorList>
            <person name="Sun Q."/>
            <person name="Inoue M."/>
        </authorList>
    </citation>
    <scope>NUCLEOTIDE SEQUENCE</scope>
    <source>
        <strain evidence="4">JCM 14265</strain>
    </source>
</reference>
<organism evidence="4 6">
    <name type="scientific">Halorubrum ejinorense</name>
    <dbReference type="NCBI Taxonomy" id="425309"/>
    <lineage>
        <taxon>Archaea</taxon>
        <taxon>Methanobacteriati</taxon>
        <taxon>Methanobacteriota</taxon>
        <taxon>Stenosarchaea group</taxon>
        <taxon>Halobacteria</taxon>
        <taxon>Halobacteriales</taxon>
        <taxon>Haloferacaceae</taxon>
        <taxon>Halorubrum</taxon>
    </lineage>
</organism>
<feature type="region of interest" description="Disordered" evidence="1">
    <location>
        <begin position="592"/>
        <end position="622"/>
    </location>
</feature>
<feature type="domain" description="Methanogenesis regulatory protein FilR1 middle" evidence="2">
    <location>
        <begin position="119"/>
        <end position="243"/>
    </location>
</feature>
<reference evidence="5 7" key="3">
    <citation type="submission" date="2024-06" db="EMBL/GenBank/DDBJ databases">
        <title>Halorubrum miltondacostae sp. nov., a potential PHA producer isolated from an inland solar saltern in Rio Maior, Portugal.</title>
        <authorList>
            <person name="Albuquerque L."/>
            <person name="Viver T."/>
            <person name="Barroso C."/>
            <person name="Claudino R."/>
            <person name="Galvan M."/>
            <person name="Simoes G."/>
            <person name="Lobo Da Cunha A."/>
            <person name="Egas C."/>
        </authorList>
    </citation>
    <scope>NUCLEOTIDE SEQUENCE [LARGE SCALE GENOMIC DNA]</scope>
    <source>
        <strain evidence="5 7">DSM 18646</strain>
    </source>
</reference>
<name>A0AAV3SRD7_9EURY</name>